<dbReference type="GeneID" id="54586324"/>
<protein>
    <recommendedName>
        <fullName evidence="4">EthD domain-containing protein</fullName>
    </recommendedName>
</protein>
<dbReference type="RefSeq" id="XP_033687376.1">
    <property type="nucleotide sequence ID" value="XM_033832994.1"/>
</dbReference>
<reference evidence="2" key="1">
    <citation type="journal article" date="2020" name="Stud. Mycol.">
        <title>101 Dothideomycetes genomes: a test case for predicting lifestyles and emergence of pathogens.</title>
        <authorList>
            <person name="Haridas S."/>
            <person name="Albert R."/>
            <person name="Binder M."/>
            <person name="Bloem J."/>
            <person name="Labutti K."/>
            <person name="Salamov A."/>
            <person name="Andreopoulos B."/>
            <person name="Baker S."/>
            <person name="Barry K."/>
            <person name="Bills G."/>
            <person name="Bluhm B."/>
            <person name="Cannon C."/>
            <person name="Castanera R."/>
            <person name="Culley D."/>
            <person name="Daum C."/>
            <person name="Ezra D."/>
            <person name="Gonzalez J."/>
            <person name="Henrissat B."/>
            <person name="Kuo A."/>
            <person name="Liang C."/>
            <person name="Lipzen A."/>
            <person name="Lutzoni F."/>
            <person name="Magnuson J."/>
            <person name="Mondo S."/>
            <person name="Nolan M."/>
            <person name="Ohm R."/>
            <person name="Pangilinan J."/>
            <person name="Park H.-J."/>
            <person name="Ramirez L."/>
            <person name="Alfaro M."/>
            <person name="Sun H."/>
            <person name="Tritt A."/>
            <person name="Yoshinaga Y."/>
            <person name="Zwiers L.-H."/>
            <person name="Turgeon B."/>
            <person name="Goodwin S."/>
            <person name="Spatafora J."/>
            <person name="Crous P."/>
            <person name="Grigoriev I."/>
        </authorList>
    </citation>
    <scope>NUCLEOTIDE SEQUENCE</scope>
    <source>
        <strain evidence="2">CBS 122368</strain>
    </source>
</reference>
<evidence type="ECO:0000313" key="3">
    <source>
        <dbReference type="Proteomes" id="UP000800094"/>
    </source>
</evidence>
<dbReference type="AlphaFoldDB" id="A0A6A6IRE3"/>
<dbReference type="NCBIfam" id="TIGR02118">
    <property type="entry name" value="EthD family reductase"/>
    <property type="match status" value="1"/>
</dbReference>
<dbReference type="Gene3D" id="3.30.70.100">
    <property type="match status" value="1"/>
</dbReference>
<dbReference type="SUPFAM" id="SSF54909">
    <property type="entry name" value="Dimeric alpha+beta barrel"/>
    <property type="match status" value="1"/>
</dbReference>
<sequence>MTTTPAKPGVIVTVLYKRTPNLHFNLSYYLSHHFPLAKKLWEPHGMTDGYMVVPKPDSEFAYTVTMHWKDIQAWEEATGDQEEMAELTGDVKNFTNEMPVFVVGNVVS</sequence>
<evidence type="ECO:0008006" key="4">
    <source>
        <dbReference type="Google" id="ProtNLM"/>
    </source>
</evidence>
<dbReference type="GO" id="GO:0016491">
    <property type="term" value="F:oxidoreductase activity"/>
    <property type="evidence" value="ECO:0007669"/>
    <property type="project" value="InterPro"/>
</dbReference>
<name>A0A6A6IRE3_9PLEO</name>
<dbReference type="Proteomes" id="UP000800094">
    <property type="component" value="Unassembled WGS sequence"/>
</dbReference>
<dbReference type="OrthoDB" id="4892971at2759"/>
<dbReference type="InterPro" id="IPR009799">
    <property type="entry name" value="EthD_dom"/>
</dbReference>
<dbReference type="PANTHER" id="PTHR40260">
    <property type="entry name" value="BLR8190 PROTEIN"/>
    <property type="match status" value="1"/>
</dbReference>
<accession>A0A6A6IRE3</accession>
<dbReference type="InterPro" id="IPR011008">
    <property type="entry name" value="Dimeric_a/b-barrel"/>
</dbReference>
<organism evidence="2 3">
    <name type="scientific">Trematosphaeria pertusa</name>
    <dbReference type="NCBI Taxonomy" id="390896"/>
    <lineage>
        <taxon>Eukaryota</taxon>
        <taxon>Fungi</taxon>
        <taxon>Dikarya</taxon>
        <taxon>Ascomycota</taxon>
        <taxon>Pezizomycotina</taxon>
        <taxon>Dothideomycetes</taxon>
        <taxon>Pleosporomycetidae</taxon>
        <taxon>Pleosporales</taxon>
        <taxon>Massarineae</taxon>
        <taxon>Trematosphaeriaceae</taxon>
        <taxon>Trematosphaeria</taxon>
    </lineage>
</organism>
<comment type="similarity">
    <text evidence="1">Belongs to the tpcK family.</text>
</comment>
<dbReference type="PANTHER" id="PTHR40260:SF2">
    <property type="entry name" value="BLR8190 PROTEIN"/>
    <property type="match status" value="1"/>
</dbReference>
<dbReference type="EMBL" id="ML987192">
    <property type="protein sequence ID" value="KAF2252372.1"/>
    <property type="molecule type" value="Genomic_DNA"/>
</dbReference>
<evidence type="ECO:0000313" key="2">
    <source>
        <dbReference type="EMBL" id="KAF2252372.1"/>
    </source>
</evidence>
<proteinExistence type="inferred from homology"/>
<gene>
    <name evidence="2" type="ORF">BU26DRAFT_562118</name>
</gene>
<keyword evidence="3" id="KW-1185">Reference proteome</keyword>
<evidence type="ECO:0000256" key="1">
    <source>
        <dbReference type="ARBA" id="ARBA00005986"/>
    </source>
</evidence>